<dbReference type="EMBL" id="KB310592">
    <property type="protein sequence ID" value="ELT91245.1"/>
    <property type="molecule type" value="Genomic_DNA"/>
</dbReference>
<keyword evidence="4" id="KW-0472">Membrane</keyword>
<feature type="domain" description="EGF-like" evidence="5">
    <location>
        <begin position="1233"/>
        <end position="1274"/>
    </location>
</feature>
<keyword evidence="8" id="KW-1185">Reference proteome</keyword>
<dbReference type="EnsemblMetazoa" id="CapteT214474">
    <property type="protein sequence ID" value="CapteP214474"/>
    <property type="gene ID" value="CapteG214474"/>
</dbReference>
<dbReference type="PROSITE" id="PS00983">
    <property type="entry name" value="LY6_UPAR"/>
    <property type="match status" value="1"/>
</dbReference>
<evidence type="ECO:0000313" key="8">
    <source>
        <dbReference type="Proteomes" id="UP000014760"/>
    </source>
</evidence>
<dbReference type="PROSITE" id="PS00022">
    <property type="entry name" value="EGF_1"/>
    <property type="match status" value="1"/>
</dbReference>
<keyword evidence="2" id="KW-0245">EGF-like domain</keyword>
<dbReference type="OMA" id="YTAGHTF"/>
<gene>
    <name evidence="6" type="ORF">CAPTEDRAFT_214474</name>
</gene>
<keyword evidence="2" id="KW-1015">Disulfide bond</keyword>
<dbReference type="Proteomes" id="UP000014760">
    <property type="component" value="Unassembled WGS sequence"/>
</dbReference>
<keyword evidence="4" id="KW-0812">Transmembrane</keyword>
<feature type="compositionally biased region" description="Low complexity" evidence="3">
    <location>
        <begin position="1"/>
        <end position="350"/>
    </location>
</feature>
<feature type="region of interest" description="Disordered" evidence="3">
    <location>
        <begin position="1472"/>
        <end position="1493"/>
    </location>
</feature>
<feature type="disulfide bond" evidence="2">
    <location>
        <begin position="1264"/>
        <end position="1273"/>
    </location>
</feature>
<protein>
    <recommendedName>
        <fullName evidence="5">EGF-like domain-containing protein</fullName>
    </recommendedName>
</protein>
<name>R7TJG2_CAPTE</name>
<dbReference type="EMBL" id="AMQN01013909">
    <property type="status" value="NOT_ANNOTATED_CDS"/>
    <property type="molecule type" value="Genomic_DNA"/>
</dbReference>
<evidence type="ECO:0000313" key="7">
    <source>
        <dbReference type="EnsemblMetazoa" id="CapteP214474"/>
    </source>
</evidence>
<evidence type="ECO:0000259" key="5">
    <source>
        <dbReference type="PROSITE" id="PS50026"/>
    </source>
</evidence>
<feature type="region of interest" description="Disordered" evidence="3">
    <location>
        <begin position="1"/>
        <end position="354"/>
    </location>
</feature>
<reference evidence="7" key="3">
    <citation type="submission" date="2015-06" db="UniProtKB">
        <authorList>
            <consortium name="EnsemblMetazoa"/>
        </authorList>
    </citation>
    <scope>IDENTIFICATION</scope>
</reference>
<feature type="non-terminal residue" evidence="6">
    <location>
        <position position="1"/>
    </location>
</feature>
<proteinExistence type="predicted"/>
<comment type="caution">
    <text evidence="2">Lacks conserved residue(s) required for the propagation of feature annotation.</text>
</comment>
<reference evidence="6 8" key="2">
    <citation type="journal article" date="2013" name="Nature">
        <title>Insights into bilaterian evolution from three spiralian genomes.</title>
        <authorList>
            <person name="Simakov O."/>
            <person name="Marletaz F."/>
            <person name="Cho S.J."/>
            <person name="Edsinger-Gonzales E."/>
            <person name="Havlak P."/>
            <person name="Hellsten U."/>
            <person name="Kuo D.H."/>
            <person name="Larsson T."/>
            <person name="Lv J."/>
            <person name="Arendt D."/>
            <person name="Savage R."/>
            <person name="Osoegawa K."/>
            <person name="de Jong P."/>
            <person name="Grimwood J."/>
            <person name="Chapman J.A."/>
            <person name="Shapiro H."/>
            <person name="Aerts A."/>
            <person name="Otillar R.P."/>
            <person name="Terry A.Y."/>
            <person name="Boore J.L."/>
            <person name="Grigoriev I.V."/>
            <person name="Lindberg D.R."/>
            <person name="Seaver E.C."/>
            <person name="Weisblat D.A."/>
            <person name="Putnam N.H."/>
            <person name="Rokhsar D.S."/>
        </authorList>
    </citation>
    <scope>NUCLEOTIDE SEQUENCE</scope>
    <source>
        <strain evidence="6 8">I ESC-2004</strain>
    </source>
</reference>
<evidence type="ECO:0000313" key="6">
    <source>
        <dbReference type="EMBL" id="ELT91245.1"/>
    </source>
</evidence>
<organism evidence="6">
    <name type="scientific">Capitella teleta</name>
    <name type="common">Polychaete worm</name>
    <dbReference type="NCBI Taxonomy" id="283909"/>
    <lineage>
        <taxon>Eukaryota</taxon>
        <taxon>Metazoa</taxon>
        <taxon>Spiralia</taxon>
        <taxon>Lophotrochozoa</taxon>
        <taxon>Annelida</taxon>
        <taxon>Polychaeta</taxon>
        <taxon>Sedentaria</taxon>
        <taxon>Scolecida</taxon>
        <taxon>Capitellidae</taxon>
        <taxon>Capitella</taxon>
    </lineage>
</organism>
<feature type="region of interest" description="Disordered" evidence="3">
    <location>
        <begin position="1413"/>
        <end position="1460"/>
    </location>
</feature>
<dbReference type="HOGENOM" id="CLU_249070_0_0_1"/>
<evidence type="ECO:0000256" key="4">
    <source>
        <dbReference type="SAM" id="Phobius"/>
    </source>
</evidence>
<keyword evidence="1" id="KW-0732">Signal</keyword>
<dbReference type="InterPro" id="IPR000742">
    <property type="entry name" value="EGF"/>
</dbReference>
<evidence type="ECO:0000256" key="2">
    <source>
        <dbReference type="PROSITE-ProRule" id="PRU00076"/>
    </source>
</evidence>
<feature type="transmembrane region" description="Helical" evidence="4">
    <location>
        <begin position="1284"/>
        <end position="1308"/>
    </location>
</feature>
<evidence type="ECO:0000256" key="1">
    <source>
        <dbReference type="ARBA" id="ARBA00022729"/>
    </source>
</evidence>
<dbReference type="STRING" id="283909.R7TJG2"/>
<accession>R7TJG2</accession>
<feature type="compositionally biased region" description="Acidic residues" evidence="3">
    <location>
        <begin position="1433"/>
        <end position="1445"/>
    </location>
</feature>
<reference evidence="8" key="1">
    <citation type="submission" date="2012-12" db="EMBL/GenBank/DDBJ databases">
        <authorList>
            <person name="Hellsten U."/>
            <person name="Grimwood J."/>
            <person name="Chapman J.A."/>
            <person name="Shapiro H."/>
            <person name="Aerts A."/>
            <person name="Otillar R.P."/>
            <person name="Terry A.Y."/>
            <person name="Boore J.L."/>
            <person name="Simakov O."/>
            <person name="Marletaz F."/>
            <person name="Cho S.-J."/>
            <person name="Edsinger-Gonzales E."/>
            <person name="Havlak P."/>
            <person name="Kuo D.-H."/>
            <person name="Larsson T."/>
            <person name="Lv J."/>
            <person name="Arendt D."/>
            <person name="Savage R."/>
            <person name="Osoegawa K."/>
            <person name="de Jong P."/>
            <person name="Lindberg D.R."/>
            <person name="Seaver E.C."/>
            <person name="Weisblat D.A."/>
            <person name="Putnam N.H."/>
            <person name="Grigoriev I.V."/>
            <person name="Rokhsar D.S."/>
        </authorList>
    </citation>
    <scope>NUCLEOTIDE SEQUENCE</scope>
    <source>
        <strain evidence="8">I ESC-2004</strain>
    </source>
</reference>
<sequence>TTQSTKSVTTPTESTVTSVSPESTTTGTTQSTKSVTTPTESTVTSVSPESTTTGTTQSTESVTTPTESTVTSVSPESTTTGTTQSTESVTTPTESTVTSVSPESTITGTTQSTESVTTPTESTVTSVSPESTTTGTTQSTESVTTPTESTVTSVSPESTTTGTTQPTESVTTPTQSTVTSVSPESTTTGTTQSTESVTTPTESTVTSVSPESTTTGTTQSTESVTTPTESTVTSVSPESTTTGTTQSTESVTTQTQSTVTSVSPESTTTGTTQSTESVTTPTESTVTSVSPESTTTGTTQSTESVTTPTESTVTSISPESTTTGTTQSTESVTTPTESTVTSVSPESTTSDGSMLTTVSECVGPAQCLACFNESDVDFCTKNGWWENCDHEDPVCMTEIIRKRRGLLISVSRFCASRNYCDATIENHGEKTCSKIVSPQHPNEQKVELCRECTPTPDHCGVIPKPCLPTETFTCDACDVKLKPGDKTSLDDRCDQESKKIECSADMPYCKLTRYQRERGDVIWVVRECGSNATCETVDYNNDDNQPTSELHTRKCEVINGVQGNPNVARKCSMCMVSSNPCKTPTVTIDPCAGSIKQCYKCNAKNEADCINSGVTEDCNANSQACLTQEITNKRGEVEKFISGCQNKTEYESECDVMDNEKCSNIYSDLAIPTGVDTTKDVVCSICTTPTICNPVTTPLITTSSTCTVDLQPSCKRCDRSQTCAEDDAIEYCQGNEKFCLEEQFFDHFGTYDGSNARCVTTCDTSKSCDSQTSTGSCNVCSQPTYVCPSAPPTPCPLGQQPSCLECQGDNEKKCDAVGKPRICEGDNPVCKEEWVRNFRGTTTSFTRTCSKLEECAAGGMVECTSDNLSNDHCHQCTSLSICSTENVTCETGYQPVCYVCDKAPSEEFCSRGVKVPCVHGVCKKVISRDGKGNEVVSMSCAEEYETTCPSPVNWDNCELTGSGNDVKKTCCGYSEECTPADGSQVTEAPLTSTIIPTYTTNEPTCKDPEIKMCWTCIRARSEEHCKQKNVGSWLECTGESYCETEWAYDPNDRSRPTEVTQQCATADYCDQFSNTNHMSFAFGKKRRVHRICGEPVCRRPDPPNAIFCWIFFDIPWKTDYGNEFSDAWWDIIMPIDLLLFRISSSFFGFASKNILSLHKGSVIANVEFGMIPTVDSALIDAFGVHVLREVMAANNTIEINGENVTFNVEYFFPNDVTLDDRDQVLRNVTALHFLDVCELPEYGICENGGICKSDANEQIISCECPNGTTGAYCQTVVNDNSNTLILIIIVGVLGPLAIVALVIALNYCSKYLKKEKKQKNERIAAETINRFHVRDTGNWGTMTSHFTPSYRHQHWRNFLGGTPYFGDHSQQQPNEFDPDDASVATIHRDRFFSNRNWNVTEYDRGDDDYMYKANRDDDQDIAPVHASRRYDGQFDDDEDSDDDSSDFQIPRPQMSSSGAFRMPQFQGLRMTDRPATFTFPNSNSHEWDWDSNL</sequence>
<keyword evidence="4" id="KW-1133">Transmembrane helix</keyword>
<feature type="disulfide bond" evidence="2">
    <location>
        <begin position="1245"/>
        <end position="1262"/>
    </location>
</feature>
<dbReference type="PROSITE" id="PS50026">
    <property type="entry name" value="EGF_3"/>
    <property type="match status" value="1"/>
</dbReference>
<dbReference type="InterPro" id="IPR018363">
    <property type="entry name" value="CD59_antigen_CS"/>
</dbReference>
<dbReference type="SUPFAM" id="SSF57196">
    <property type="entry name" value="EGF/Laminin"/>
    <property type="match status" value="1"/>
</dbReference>
<evidence type="ECO:0000256" key="3">
    <source>
        <dbReference type="SAM" id="MobiDB-lite"/>
    </source>
</evidence>